<dbReference type="InterPro" id="IPR053924">
    <property type="entry name" value="RecX_HTH_2nd"/>
</dbReference>
<dbReference type="InterPro" id="IPR053926">
    <property type="entry name" value="RecX_HTH_1st"/>
</dbReference>
<evidence type="ECO:0000313" key="9">
    <source>
        <dbReference type="EMBL" id="HJA07314.1"/>
    </source>
</evidence>
<dbReference type="InterPro" id="IPR036388">
    <property type="entry name" value="WH-like_DNA-bd_sf"/>
</dbReference>
<protein>
    <recommendedName>
        <fullName evidence="3 5">Regulatory protein RecX</fullName>
    </recommendedName>
</protein>
<dbReference type="PANTHER" id="PTHR33602:SF1">
    <property type="entry name" value="REGULATORY PROTEIN RECX FAMILY PROTEIN"/>
    <property type="match status" value="1"/>
</dbReference>
<dbReference type="Gene3D" id="1.10.10.10">
    <property type="entry name" value="Winged helix-like DNA-binding domain superfamily/Winged helix DNA-binding domain"/>
    <property type="match status" value="3"/>
</dbReference>
<dbReference type="GO" id="GO:0005737">
    <property type="term" value="C:cytoplasm"/>
    <property type="evidence" value="ECO:0007669"/>
    <property type="project" value="UniProtKB-SubCell"/>
</dbReference>
<dbReference type="EMBL" id="DXAK01000045">
    <property type="protein sequence ID" value="HJA07314.1"/>
    <property type="molecule type" value="Genomic_DNA"/>
</dbReference>
<gene>
    <name evidence="5" type="primary">recX</name>
    <name evidence="9" type="ORF">H9798_09275</name>
</gene>
<reference evidence="9" key="1">
    <citation type="journal article" date="2021" name="PeerJ">
        <title>Extensive microbial diversity within the chicken gut microbiome revealed by metagenomics and culture.</title>
        <authorList>
            <person name="Gilroy R."/>
            <person name="Ravi A."/>
            <person name="Getino M."/>
            <person name="Pursley I."/>
            <person name="Horton D.L."/>
            <person name="Alikhan N.F."/>
            <person name="Baker D."/>
            <person name="Gharbi K."/>
            <person name="Hall N."/>
            <person name="Watson M."/>
            <person name="Adriaenssens E.M."/>
            <person name="Foster-Nyarko E."/>
            <person name="Jarju S."/>
            <person name="Secka A."/>
            <person name="Antonio M."/>
            <person name="Oren A."/>
            <person name="Chaudhuri R.R."/>
            <person name="La Ragione R."/>
            <person name="Hildebrand F."/>
            <person name="Pallen M.J."/>
        </authorList>
    </citation>
    <scope>NUCLEOTIDE SEQUENCE</scope>
    <source>
        <strain evidence="9">ChiSjej2B20-11307</strain>
    </source>
</reference>
<sequence>MTVTKVEPLTKMKFKVYLDGQFAFVLYKGELSRFGIKEGVNLSEEMEEKIRMEVILKRAKLRALHLLEDMDRTEAALREKLRQGMYSADAVDKAVEYVKSFGYLNDARYAENFVRSRKGGKSRKEIRALLMGKGVAPELADAAFEICYDRGEDDGEEEAVRKILRKKRFNPEDADEVQTQKIYGYLARKGFRYDTVRQVIQNYNEDA</sequence>
<organism evidence="9 10">
    <name type="scientific">Candidatus Mediterraneibacter pullicola</name>
    <dbReference type="NCBI Taxonomy" id="2838682"/>
    <lineage>
        <taxon>Bacteria</taxon>
        <taxon>Bacillati</taxon>
        <taxon>Bacillota</taxon>
        <taxon>Clostridia</taxon>
        <taxon>Lachnospirales</taxon>
        <taxon>Lachnospiraceae</taxon>
        <taxon>Mediterraneibacter</taxon>
    </lineage>
</organism>
<dbReference type="HAMAP" id="MF_01114">
    <property type="entry name" value="RecX"/>
    <property type="match status" value="1"/>
</dbReference>
<dbReference type="Proteomes" id="UP000824223">
    <property type="component" value="Unassembled WGS sequence"/>
</dbReference>
<comment type="function">
    <text evidence="5">Modulates RecA activity.</text>
</comment>
<dbReference type="GO" id="GO:0006282">
    <property type="term" value="P:regulation of DNA repair"/>
    <property type="evidence" value="ECO:0007669"/>
    <property type="project" value="UniProtKB-UniRule"/>
</dbReference>
<evidence type="ECO:0000259" key="7">
    <source>
        <dbReference type="Pfam" id="PF21981"/>
    </source>
</evidence>
<evidence type="ECO:0000256" key="5">
    <source>
        <dbReference type="HAMAP-Rule" id="MF_01114"/>
    </source>
</evidence>
<keyword evidence="4 5" id="KW-0963">Cytoplasm</keyword>
<dbReference type="InterPro" id="IPR003783">
    <property type="entry name" value="Regulatory_RecX"/>
</dbReference>
<dbReference type="Pfam" id="PF02631">
    <property type="entry name" value="RecX_HTH2"/>
    <property type="match status" value="1"/>
</dbReference>
<proteinExistence type="inferred from homology"/>
<dbReference type="AlphaFoldDB" id="A0A9D2HB80"/>
<evidence type="ECO:0000256" key="1">
    <source>
        <dbReference type="ARBA" id="ARBA00004496"/>
    </source>
</evidence>
<dbReference type="Pfam" id="PF21982">
    <property type="entry name" value="RecX_HTH1"/>
    <property type="match status" value="1"/>
</dbReference>
<feature type="domain" description="RecX second three-helical" evidence="6">
    <location>
        <begin position="105"/>
        <end position="143"/>
    </location>
</feature>
<evidence type="ECO:0000259" key="8">
    <source>
        <dbReference type="Pfam" id="PF21982"/>
    </source>
</evidence>
<evidence type="ECO:0000313" key="10">
    <source>
        <dbReference type="Proteomes" id="UP000824223"/>
    </source>
</evidence>
<accession>A0A9D2HB80</accession>
<dbReference type="InterPro" id="IPR053925">
    <property type="entry name" value="RecX_HTH_3rd"/>
</dbReference>
<feature type="domain" description="RecX first three-helical" evidence="8">
    <location>
        <begin position="59"/>
        <end position="97"/>
    </location>
</feature>
<reference evidence="9" key="2">
    <citation type="submission" date="2021-04" db="EMBL/GenBank/DDBJ databases">
        <authorList>
            <person name="Gilroy R."/>
        </authorList>
    </citation>
    <scope>NUCLEOTIDE SEQUENCE</scope>
    <source>
        <strain evidence="9">ChiSjej2B20-11307</strain>
    </source>
</reference>
<evidence type="ECO:0000256" key="2">
    <source>
        <dbReference type="ARBA" id="ARBA00009695"/>
    </source>
</evidence>
<comment type="similarity">
    <text evidence="2 5">Belongs to the RecX family.</text>
</comment>
<feature type="domain" description="RecX third three-helical" evidence="7">
    <location>
        <begin position="156"/>
        <end position="200"/>
    </location>
</feature>
<comment type="caution">
    <text evidence="9">The sequence shown here is derived from an EMBL/GenBank/DDBJ whole genome shotgun (WGS) entry which is preliminary data.</text>
</comment>
<evidence type="ECO:0000256" key="3">
    <source>
        <dbReference type="ARBA" id="ARBA00018111"/>
    </source>
</evidence>
<dbReference type="PANTHER" id="PTHR33602">
    <property type="entry name" value="REGULATORY PROTEIN RECX FAMILY PROTEIN"/>
    <property type="match status" value="1"/>
</dbReference>
<evidence type="ECO:0000259" key="6">
    <source>
        <dbReference type="Pfam" id="PF02631"/>
    </source>
</evidence>
<dbReference type="Pfam" id="PF21981">
    <property type="entry name" value="RecX_HTH3"/>
    <property type="match status" value="1"/>
</dbReference>
<evidence type="ECO:0000256" key="4">
    <source>
        <dbReference type="ARBA" id="ARBA00022490"/>
    </source>
</evidence>
<comment type="subcellular location">
    <subcellularLocation>
        <location evidence="1 5">Cytoplasm</location>
    </subcellularLocation>
</comment>
<name>A0A9D2HB80_9FIRM</name>